<comment type="caution">
    <text evidence="2">The sequence shown here is derived from an EMBL/GenBank/DDBJ whole genome shotgun (WGS) entry which is preliminary data.</text>
</comment>
<organism evidence="2 3">
    <name type="scientific">Sinanodonta woodiana</name>
    <name type="common">Chinese pond mussel</name>
    <name type="synonym">Anodonta woodiana</name>
    <dbReference type="NCBI Taxonomy" id="1069815"/>
    <lineage>
        <taxon>Eukaryota</taxon>
        <taxon>Metazoa</taxon>
        <taxon>Spiralia</taxon>
        <taxon>Lophotrochozoa</taxon>
        <taxon>Mollusca</taxon>
        <taxon>Bivalvia</taxon>
        <taxon>Autobranchia</taxon>
        <taxon>Heteroconchia</taxon>
        <taxon>Palaeoheterodonta</taxon>
        <taxon>Unionida</taxon>
        <taxon>Unionoidea</taxon>
        <taxon>Unionidae</taxon>
        <taxon>Unioninae</taxon>
        <taxon>Sinanodonta</taxon>
    </lineage>
</organism>
<dbReference type="PANTHER" id="PTHR13041:SF3">
    <property type="entry name" value="PROTEIN JTB"/>
    <property type="match status" value="1"/>
</dbReference>
<dbReference type="EMBL" id="JBJQND010000009">
    <property type="protein sequence ID" value="KAL3866759.1"/>
    <property type="molecule type" value="Genomic_DNA"/>
</dbReference>
<feature type="transmembrane region" description="Helical" evidence="1">
    <location>
        <begin position="12"/>
        <end position="31"/>
    </location>
</feature>
<dbReference type="InterPro" id="IPR008657">
    <property type="entry name" value="JTB"/>
</dbReference>
<proteinExistence type="predicted"/>
<evidence type="ECO:0000256" key="1">
    <source>
        <dbReference type="SAM" id="Phobius"/>
    </source>
</evidence>
<evidence type="ECO:0008006" key="4">
    <source>
        <dbReference type="Google" id="ProtNLM"/>
    </source>
</evidence>
<reference evidence="2 3" key="1">
    <citation type="submission" date="2024-11" db="EMBL/GenBank/DDBJ databases">
        <title>Chromosome-level genome assembly of the freshwater bivalve Anodonta woodiana.</title>
        <authorList>
            <person name="Chen X."/>
        </authorList>
    </citation>
    <scope>NUCLEOTIDE SEQUENCE [LARGE SCALE GENOMIC DNA]</scope>
    <source>
        <strain evidence="2">MN2024</strain>
        <tissue evidence="2">Gills</tissue>
    </source>
</reference>
<dbReference type="Gene3D" id="3.30.720.220">
    <property type="match status" value="1"/>
</dbReference>
<dbReference type="AlphaFoldDB" id="A0ABD3VYT0"/>
<protein>
    <recommendedName>
        <fullName evidence="4">Protein JTB</fullName>
    </recommendedName>
</protein>
<accession>A0ABD3VYT0</accession>
<keyword evidence="1" id="KW-1133">Transmembrane helix</keyword>
<dbReference type="PANTHER" id="PTHR13041">
    <property type="entry name" value="JTB PROTEIN-RELATED"/>
    <property type="match status" value="1"/>
</dbReference>
<sequence length="149" mass="16814">MIEFCTRKRMAIAILILVSISVLTLIAEGFWSTKHILVENNSEAGSNDSCPAGVENVLEECKKCLPIEMKMERSPCMSTGYSEKVKCQDGKEISRSCIKDRSIQQKEFWLFQLTTLLVGVGSYGIVKYRQRKLDKLLMEKVNRQIGSGS</sequence>
<keyword evidence="1" id="KW-0472">Membrane</keyword>
<gene>
    <name evidence="2" type="ORF">ACJMK2_044035</name>
</gene>
<evidence type="ECO:0000313" key="2">
    <source>
        <dbReference type="EMBL" id="KAL3866759.1"/>
    </source>
</evidence>
<dbReference type="Pfam" id="PF05439">
    <property type="entry name" value="JTB"/>
    <property type="match status" value="1"/>
</dbReference>
<dbReference type="Proteomes" id="UP001634394">
    <property type="component" value="Unassembled WGS sequence"/>
</dbReference>
<feature type="transmembrane region" description="Helical" evidence="1">
    <location>
        <begin position="108"/>
        <end position="126"/>
    </location>
</feature>
<name>A0ABD3VYT0_SINWO</name>
<keyword evidence="1" id="KW-0812">Transmembrane</keyword>
<keyword evidence="3" id="KW-1185">Reference proteome</keyword>
<evidence type="ECO:0000313" key="3">
    <source>
        <dbReference type="Proteomes" id="UP001634394"/>
    </source>
</evidence>